<dbReference type="KEGG" id="hro:HELRODRAFT_111666"/>
<protein>
    <recommendedName>
        <fullName evidence="8">Protein-serine/threonine kinase</fullName>
        <ecNumber evidence="8">2.7.11.-</ecNumber>
    </recommendedName>
</protein>
<dbReference type="Gene3D" id="1.20.140.20">
    <property type="entry name" value="Alpha-ketoacid/pyruvate dehydrogenase kinase, N-terminal domain"/>
    <property type="match status" value="1"/>
</dbReference>
<dbReference type="SUPFAM" id="SSF69012">
    <property type="entry name" value="alpha-ketoacid dehydrogenase kinase, N-terminal domain"/>
    <property type="match status" value="1"/>
</dbReference>
<comment type="similarity">
    <text evidence="1 8">Belongs to the PDK/BCKDK protein kinase family.</text>
</comment>
<dbReference type="InterPro" id="IPR036784">
    <property type="entry name" value="AK/P_DHK_N_sf"/>
</dbReference>
<dbReference type="OrthoDB" id="241648at2759"/>
<evidence type="ECO:0000256" key="5">
    <source>
        <dbReference type="ARBA" id="ARBA00022840"/>
    </source>
</evidence>
<dbReference type="OMA" id="HQENCPS"/>
<dbReference type="STRING" id="6412.T1EFD5"/>
<dbReference type="GO" id="GO:0005524">
    <property type="term" value="F:ATP binding"/>
    <property type="evidence" value="ECO:0007669"/>
    <property type="project" value="UniProtKB-UniRule"/>
</dbReference>
<evidence type="ECO:0000256" key="2">
    <source>
        <dbReference type="ARBA" id="ARBA00022679"/>
    </source>
</evidence>
<dbReference type="RefSeq" id="XP_009017237.1">
    <property type="nucleotide sequence ID" value="XM_009018989.1"/>
</dbReference>
<dbReference type="PROSITE" id="PS50109">
    <property type="entry name" value="HIS_KIN"/>
    <property type="match status" value="1"/>
</dbReference>
<feature type="domain" description="Histidine kinase" evidence="9">
    <location>
        <begin position="273"/>
        <end position="396"/>
    </location>
</feature>
<dbReference type="InParanoid" id="T1EFD5"/>
<sequence length="430" mass="49048">MKLSARLLLRAVARSRSTLGQQIADDIERYSQLQPTALTLQNYIDFGKSKNELNSLDYLMKELPVRFSNIMREFYLLPPQLLETSSVRTLQGWYEQSFFELMQMKRLPLNDEKSIDKINDGLDFIRNRHTTVVETMAEGILELKAQQQHNNNKLLQQQQQQQEEDLDIRDVSSPVDARIQYFLDRFYMSRIGLNTILGQHLGIFSKKKKITIDGYVGEIQLKCGVKSVAEDAFDNARFLCEQYYSDCPDCEFICSDETTKGLLVDDVYMSYIPSHLYHMIFEIIKNSLRAVVECHGGKGEGQLPKVKVLISKGSQDVTIRISDRGGGIKRSQLKRLFNYMYSTAPRPDCEGQTPLAGYGYGLPLSKIYARYFGGNLSLFSVDGYGSDATICLKSNPAEAYEVLPVFNRATSQKYTQATQIQDWSSNPIVR</sequence>
<dbReference type="GO" id="GO:0010906">
    <property type="term" value="P:regulation of glucose metabolic process"/>
    <property type="evidence" value="ECO:0000318"/>
    <property type="project" value="GO_Central"/>
</dbReference>
<gene>
    <name evidence="11" type="primary">20195287</name>
    <name evidence="10" type="ORF">HELRODRAFT_111666</name>
</gene>
<dbReference type="InterPro" id="IPR036890">
    <property type="entry name" value="HATPase_C_sf"/>
</dbReference>
<keyword evidence="3 8" id="KW-0547">Nucleotide-binding</keyword>
<dbReference type="SMART" id="SM00387">
    <property type="entry name" value="HATPase_c"/>
    <property type="match status" value="1"/>
</dbReference>
<keyword evidence="4 8" id="KW-0418">Kinase</keyword>
<dbReference type="InterPro" id="IPR039028">
    <property type="entry name" value="BCKD/PDK"/>
</dbReference>
<dbReference type="EMBL" id="KB096457">
    <property type="protein sequence ID" value="ESO04658.1"/>
    <property type="molecule type" value="Genomic_DNA"/>
</dbReference>
<comment type="catalytic activity">
    <reaction evidence="7">
        <text>L-seryl-[pyruvate dehydrogenase E1 alpha subunit] + ATP = O-phospho-L-seryl-[pyruvate dehydrogenase E1 alpha subunit] + ADP + H(+)</text>
        <dbReference type="Rhea" id="RHEA:23052"/>
        <dbReference type="Rhea" id="RHEA-COMP:13689"/>
        <dbReference type="Rhea" id="RHEA-COMP:13690"/>
        <dbReference type="ChEBI" id="CHEBI:15378"/>
        <dbReference type="ChEBI" id="CHEBI:29999"/>
        <dbReference type="ChEBI" id="CHEBI:30616"/>
        <dbReference type="ChEBI" id="CHEBI:83421"/>
        <dbReference type="ChEBI" id="CHEBI:456216"/>
        <dbReference type="EC" id="2.7.11.2"/>
    </reaction>
</comment>
<dbReference type="CDD" id="cd16929">
    <property type="entry name" value="HATPase_PDK-like"/>
    <property type="match status" value="1"/>
</dbReference>
<evidence type="ECO:0000256" key="6">
    <source>
        <dbReference type="ARBA" id="ARBA00023128"/>
    </source>
</evidence>
<dbReference type="GeneID" id="20195287"/>
<dbReference type="PANTHER" id="PTHR11947">
    <property type="entry name" value="PYRUVATE DEHYDROGENASE KINASE"/>
    <property type="match status" value="1"/>
</dbReference>
<dbReference type="GO" id="GO:0010510">
    <property type="term" value="P:regulation of pyruvate decarboxylation to acetyl-CoA"/>
    <property type="evidence" value="ECO:0000318"/>
    <property type="project" value="GO_Central"/>
</dbReference>
<evidence type="ECO:0000256" key="4">
    <source>
        <dbReference type="ARBA" id="ARBA00022777"/>
    </source>
</evidence>
<dbReference type="Proteomes" id="UP000015101">
    <property type="component" value="Unassembled WGS sequence"/>
</dbReference>
<dbReference type="EnsemblMetazoa" id="HelroT111666">
    <property type="protein sequence ID" value="HelroP111666"/>
    <property type="gene ID" value="HelroG111666"/>
</dbReference>
<name>T1EFD5_HELRO</name>
<evidence type="ECO:0000256" key="8">
    <source>
        <dbReference type="RuleBase" id="RU366032"/>
    </source>
</evidence>
<organism evidence="11 12">
    <name type="scientific">Helobdella robusta</name>
    <name type="common">Californian leech</name>
    <dbReference type="NCBI Taxonomy" id="6412"/>
    <lineage>
        <taxon>Eukaryota</taxon>
        <taxon>Metazoa</taxon>
        <taxon>Spiralia</taxon>
        <taxon>Lophotrochozoa</taxon>
        <taxon>Annelida</taxon>
        <taxon>Clitellata</taxon>
        <taxon>Hirudinea</taxon>
        <taxon>Rhynchobdellida</taxon>
        <taxon>Glossiphoniidae</taxon>
        <taxon>Helobdella</taxon>
    </lineage>
</organism>
<reference evidence="11" key="3">
    <citation type="submission" date="2015-06" db="UniProtKB">
        <authorList>
            <consortium name="EnsemblMetazoa"/>
        </authorList>
    </citation>
    <scope>IDENTIFICATION</scope>
</reference>
<evidence type="ECO:0000256" key="3">
    <source>
        <dbReference type="ARBA" id="ARBA00022741"/>
    </source>
</evidence>
<dbReference type="EC" id="2.7.11.-" evidence="8"/>
<dbReference type="eggNOG" id="KOG0787">
    <property type="taxonomic scope" value="Eukaryota"/>
</dbReference>
<reference evidence="10 12" key="2">
    <citation type="journal article" date="2013" name="Nature">
        <title>Insights into bilaterian evolution from three spiralian genomes.</title>
        <authorList>
            <person name="Simakov O."/>
            <person name="Marletaz F."/>
            <person name="Cho S.J."/>
            <person name="Edsinger-Gonzales E."/>
            <person name="Havlak P."/>
            <person name="Hellsten U."/>
            <person name="Kuo D.H."/>
            <person name="Larsson T."/>
            <person name="Lv J."/>
            <person name="Arendt D."/>
            <person name="Savage R."/>
            <person name="Osoegawa K."/>
            <person name="de Jong P."/>
            <person name="Grimwood J."/>
            <person name="Chapman J.A."/>
            <person name="Shapiro H."/>
            <person name="Aerts A."/>
            <person name="Otillar R.P."/>
            <person name="Terry A.Y."/>
            <person name="Boore J.L."/>
            <person name="Grigoriev I.V."/>
            <person name="Lindberg D.R."/>
            <person name="Seaver E.C."/>
            <person name="Weisblat D.A."/>
            <person name="Putnam N.H."/>
            <person name="Rokhsar D.S."/>
        </authorList>
    </citation>
    <scope>NUCLEOTIDE SEQUENCE</scope>
</reference>
<dbReference type="HOGENOM" id="CLU_023861_1_1_1"/>
<dbReference type="PANTHER" id="PTHR11947:SF3">
    <property type="entry name" value="[PYRUVATE DEHYDROGENASE (ACETYL-TRANSFERRING)] KINASE, MITOCHONDRIAL"/>
    <property type="match status" value="1"/>
</dbReference>
<dbReference type="Pfam" id="PF10436">
    <property type="entry name" value="BCDHK_Adom3"/>
    <property type="match status" value="1"/>
</dbReference>
<dbReference type="EMBL" id="AMQM01004155">
    <property type="status" value="NOT_ANNOTATED_CDS"/>
    <property type="molecule type" value="Genomic_DNA"/>
</dbReference>
<evidence type="ECO:0000256" key="1">
    <source>
        <dbReference type="ARBA" id="ARBA00006155"/>
    </source>
</evidence>
<dbReference type="Pfam" id="PF02518">
    <property type="entry name" value="HATPase_c"/>
    <property type="match status" value="1"/>
</dbReference>
<keyword evidence="5 8" id="KW-0067">ATP-binding</keyword>
<dbReference type="Gene3D" id="3.30.565.10">
    <property type="entry name" value="Histidine kinase-like ATPase, C-terminal domain"/>
    <property type="match status" value="1"/>
</dbReference>
<dbReference type="InterPro" id="IPR005467">
    <property type="entry name" value="His_kinase_dom"/>
</dbReference>
<keyword evidence="6 8" id="KW-0496">Mitochondrion</keyword>
<comment type="subcellular location">
    <subcellularLocation>
        <location evidence="8">Mitochondrion matrix</location>
    </subcellularLocation>
</comment>
<evidence type="ECO:0000259" key="9">
    <source>
        <dbReference type="PROSITE" id="PS50109"/>
    </source>
</evidence>
<evidence type="ECO:0000313" key="12">
    <source>
        <dbReference type="Proteomes" id="UP000015101"/>
    </source>
</evidence>
<accession>T1EFD5</accession>
<evidence type="ECO:0000256" key="7">
    <source>
        <dbReference type="ARBA" id="ARBA00048201"/>
    </source>
</evidence>
<dbReference type="GO" id="GO:0005759">
    <property type="term" value="C:mitochondrial matrix"/>
    <property type="evidence" value="ECO:0007669"/>
    <property type="project" value="UniProtKB-SubCell"/>
</dbReference>
<dbReference type="InterPro" id="IPR018955">
    <property type="entry name" value="BCDHK/PDK_N"/>
</dbReference>
<dbReference type="CTD" id="20195287"/>
<evidence type="ECO:0000313" key="11">
    <source>
        <dbReference type="EnsemblMetazoa" id="HelroP111666"/>
    </source>
</evidence>
<reference evidence="12" key="1">
    <citation type="submission" date="2012-12" db="EMBL/GenBank/DDBJ databases">
        <authorList>
            <person name="Hellsten U."/>
            <person name="Grimwood J."/>
            <person name="Chapman J.A."/>
            <person name="Shapiro H."/>
            <person name="Aerts A."/>
            <person name="Otillar R.P."/>
            <person name="Terry A.Y."/>
            <person name="Boore J.L."/>
            <person name="Simakov O."/>
            <person name="Marletaz F."/>
            <person name="Cho S.-J."/>
            <person name="Edsinger-Gonzales E."/>
            <person name="Havlak P."/>
            <person name="Kuo D.-H."/>
            <person name="Larsson T."/>
            <person name="Lv J."/>
            <person name="Arendt D."/>
            <person name="Savage R."/>
            <person name="Osoegawa K."/>
            <person name="de Jong P."/>
            <person name="Lindberg D.R."/>
            <person name="Seaver E.C."/>
            <person name="Weisblat D.A."/>
            <person name="Putnam N.H."/>
            <person name="Grigoriev I.V."/>
            <person name="Rokhsar D.S."/>
        </authorList>
    </citation>
    <scope>NUCLEOTIDE SEQUENCE</scope>
</reference>
<dbReference type="GO" id="GO:0005739">
    <property type="term" value="C:mitochondrion"/>
    <property type="evidence" value="ECO:0000318"/>
    <property type="project" value="GO_Central"/>
</dbReference>
<proteinExistence type="inferred from homology"/>
<evidence type="ECO:0000313" key="10">
    <source>
        <dbReference type="EMBL" id="ESO04658.1"/>
    </source>
</evidence>
<dbReference type="AlphaFoldDB" id="T1EFD5"/>
<dbReference type="InterPro" id="IPR003594">
    <property type="entry name" value="HATPase_dom"/>
</dbReference>
<keyword evidence="2 8" id="KW-0808">Transferase</keyword>
<dbReference type="SUPFAM" id="SSF55874">
    <property type="entry name" value="ATPase domain of HSP90 chaperone/DNA topoisomerase II/histidine kinase"/>
    <property type="match status" value="1"/>
</dbReference>
<dbReference type="EMBL" id="AMQM01004156">
    <property type="status" value="NOT_ANNOTATED_CDS"/>
    <property type="molecule type" value="Genomic_DNA"/>
</dbReference>
<keyword evidence="12" id="KW-1185">Reference proteome</keyword>
<dbReference type="GO" id="GO:0004740">
    <property type="term" value="F:pyruvate dehydrogenase (acetyl-transferring) kinase activity"/>
    <property type="evidence" value="ECO:0000318"/>
    <property type="project" value="GO_Central"/>
</dbReference>